<evidence type="ECO:0000256" key="1">
    <source>
        <dbReference type="SAM" id="MobiDB-lite"/>
    </source>
</evidence>
<feature type="transmembrane region" description="Helical" evidence="2">
    <location>
        <begin position="352"/>
        <end position="374"/>
    </location>
</feature>
<evidence type="ECO:0000256" key="2">
    <source>
        <dbReference type="SAM" id="Phobius"/>
    </source>
</evidence>
<sequence length="585" mass="65517">MKLYGVLQVLMLTGVAGESLTNSTDVNETLSRDEASTILKNRNGWVNPEDLMPMPQCIAQQDQYSWLNAMTKCTQHKCTSWFIFCTHYQWLTQLSCLSAEFSPSVVKGYMKYCSRSILAKAQLYHWIHGITGRRWLVDVGDSYGLESLSPESLKDGYTSIDIANEAPACLKNSMSSTPRESFRHVLGSCSFTAKTQHTGNAARPWEYNEDRRSMTTLSFDTVGYDLTNSHIPTGEYFDKACFCDTFTMDQYEEPCWKADLVDLTMQRRWLNETCGYSWREKSGLQPHDMIPWKWIVSPGSKNPIAKCPPNEWKLMSIALVNLVTLFSILHTNAQRQRKTTTATPQDSPSIRWILGGLLLASIHVLANAANAYIIQNTPGYEAVPILQLTLLWCSLPRLSWLPISSQGQPDLASATSSLFAEVILQGLSLYHMCLTVNYGRQHDFYFGGLSDARGGGFAGLMYAAALIWLLVVATMAVPFIRAIRYISIAEMLPNKEEDDEVTGRMAKPGATKSDATDRLLPKSRQGPSISPQYSNYGTMPPEDEALKLPGGPASQLYMVLPMGLPLLWLAQWLFWVGYICLSSEE</sequence>
<dbReference type="EMBL" id="JAADJG010000830">
    <property type="protein sequence ID" value="KAF4435901.1"/>
    <property type="molecule type" value="Genomic_DNA"/>
</dbReference>
<feature type="transmembrane region" description="Helical" evidence="2">
    <location>
        <begin position="459"/>
        <end position="480"/>
    </location>
</feature>
<keyword evidence="5" id="KW-1185">Reference proteome</keyword>
<feature type="signal peptide" evidence="3">
    <location>
        <begin position="1"/>
        <end position="17"/>
    </location>
</feature>
<feature type="region of interest" description="Disordered" evidence="1">
    <location>
        <begin position="498"/>
        <end position="534"/>
    </location>
</feature>
<feature type="chain" id="PRO_5035002740" evidence="3">
    <location>
        <begin position="18"/>
        <end position="585"/>
    </location>
</feature>
<organism evidence="4 5">
    <name type="scientific">Fusarium austroafricanum</name>
    <dbReference type="NCBI Taxonomy" id="2364996"/>
    <lineage>
        <taxon>Eukaryota</taxon>
        <taxon>Fungi</taxon>
        <taxon>Dikarya</taxon>
        <taxon>Ascomycota</taxon>
        <taxon>Pezizomycotina</taxon>
        <taxon>Sordariomycetes</taxon>
        <taxon>Hypocreomycetidae</taxon>
        <taxon>Hypocreales</taxon>
        <taxon>Nectriaceae</taxon>
        <taxon>Fusarium</taxon>
        <taxon>Fusarium concolor species complex</taxon>
    </lineage>
</organism>
<dbReference type="OrthoDB" id="3525430at2759"/>
<proteinExistence type="predicted"/>
<feature type="compositionally biased region" description="Polar residues" evidence="1">
    <location>
        <begin position="525"/>
        <end position="534"/>
    </location>
</feature>
<evidence type="ECO:0000256" key="3">
    <source>
        <dbReference type="SAM" id="SignalP"/>
    </source>
</evidence>
<evidence type="ECO:0000313" key="4">
    <source>
        <dbReference type="EMBL" id="KAF4435901.1"/>
    </source>
</evidence>
<evidence type="ECO:0000313" key="5">
    <source>
        <dbReference type="Proteomes" id="UP000605986"/>
    </source>
</evidence>
<comment type="caution">
    <text evidence="4">The sequence shown here is derived from an EMBL/GenBank/DDBJ whole genome shotgun (WGS) entry which is preliminary data.</text>
</comment>
<gene>
    <name evidence="4" type="ORF">F53441_13409</name>
</gene>
<reference evidence="4" key="1">
    <citation type="submission" date="2020-01" db="EMBL/GenBank/DDBJ databases">
        <title>Identification and distribution of gene clusters putatively required for synthesis of sphingolipid metabolism inhibitors in phylogenetically diverse species of the filamentous fungus Fusarium.</title>
        <authorList>
            <person name="Kim H.-S."/>
            <person name="Busman M."/>
            <person name="Brown D.W."/>
            <person name="Divon H."/>
            <person name="Uhlig S."/>
            <person name="Proctor R.H."/>
        </authorList>
    </citation>
    <scope>NUCLEOTIDE SEQUENCE</scope>
    <source>
        <strain evidence="4">NRRL 53441</strain>
    </source>
</reference>
<dbReference type="AlphaFoldDB" id="A0A8H4NL65"/>
<accession>A0A8H4NL65</accession>
<name>A0A8H4NL65_9HYPO</name>
<keyword evidence="3" id="KW-0732">Signal</keyword>
<dbReference type="Proteomes" id="UP000605986">
    <property type="component" value="Unassembled WGS sequence"/>
</dbReference>
<keyword evidence="2" id="KW-0812">Transmembrane</keyword>
<feature type="transmembrane region" description="Helical" evidence="2">
    <location>
        <begin position="556"/>
        <end position="579"/>
    </location>
</feature>
<keyword evidence="2" id="KW-0472">Membrane</keyword>
<protein>
    <submittedName>
        <fullName evidence="4">Uncharacterized protein</fullName>
    </submittedName>
</protein>
<feature type="transmembrane region" description="Helical" evidence="2">
    <location>
        <begin position="312"/>
        <end position="331"/>
    </location>
</feature>
<keyword evidence="2" id="KW-1133">Transmembrane helix</keyword>